<dbReference type="AlphaFoldDB" id="A0A6J5YLB3"/>
<keyword evidence="1" id="KW-0443">Lipid metabolism</keyword>
<name>A0A6J5YLB3_9ZZZZ</name>
<dbReference type="InterPro" id="IPR016035">
    <property type="entry name" value="Acyl_Trfase/lysoPLipase"/>
</dbReference>
<dbReference type="SUPFAM" id="SSF52151">
    <property type="entry name" value="FabD/lysophospholipase-like"/>
    <property type="match status" value="1"/>
</dbReference>
<keyword evidence="2" id="KW-0812">Transmembrane</keyword>
<evidence type="ECO:0000259" key="3">
    <source>
        <dbReference type="PROSITE" id="PS51635"/>
    </source>
</evidence>
<feature type="domain" description="PNPLA" evidence="3">
    <location>
        <begin position="42"/>
        <end position="239"/>
    </location>
</feature>
<dbReference type="InterPro" id="IPR002641">
    <property type="entry name" value="PNPLA_dom"/>
</dbReference>
<protein>
    <submittedName>
        <fullName evidence="4">Unannotated protein</fullName>
    </submittedName>
</protein>
<evidence type="ECO:0000256" key="1">
    <source>
        <dbReference type="ARBA" id="ARBA00023098"/>
    </source>
</evidence>
<accession>A0A6J5YLB3</accession>
<proteinExistence type="predicted"/>
<organism evidence="4">
    <name type="scientific">freshwater metagenome</name>
    <dbReference type="NCBI Taxonomy" id="449393"/>
    <lineage>
        <taxon>unclassified sequences</taxon>
        <taxon>metagenomes</taxon>
        <taxon>ecological metagenomes</taxon>
    </lineage>
</organism>
<dbReference type="GO" id="GO:0006629">
    <property type="term" value="P:lipid metabolic process"/>
    <property type="evidence" value="ECO:0007669"/>
    <property type="project" value="UniProtKB-KW"/>
</dbReference>
<dbReference type="Gene3D" id="3.40.1090.10">
    <property type="entry name" value="Cytosolic phospholipase A2 catalytic domain"/>
    <property type="match status" value="2"/>
</dbReference>
<dbReference type="Pfam" id="PF01734">
    <property type="entry name" value="Patatin"/>
    <property type="match status" value="1"/>
</dbReference>
<dbReference type="EMBL" id="CAEMXZ010000155">
    <property type="protein sequence ID" value="CAB4324478.1"/>
    <property type="molecule type" value="Genomic_DNA"/>
</dbReference>
<gene>
    <name evidence="4" type="ORF">UFOPK1392_02249</name>
</gene>
<dbReference type="PROSITE" id="PS51635">
    <property type="entry name" value="PNPLA"/>
    <property type="match status" value="1"/>
</dbReference>
<reference evidence="4" key="1">
    <citation type="submission" date="2020-05" db="EMBL/GenBank/DDBJ databases">
        <authorList>
            <person name="Chiriac C."/>
            <person name="Salcher M."/>
            <person name="Ghai R."/>
            <person name="Kavagutti S V."/>
        </authorList>
    </citation>
    <scope>NUCLEOTIDE SEQUENCE</scope>
</reference>
<evidence type="ECO:0000313" key="4">
    <source>
        <dbReference type="EMBL" id="CAB4324478.1"/>
    </source>
</evidence>
<evidence type="ECO:0000256" key="2">
    <source>
        <dbReference type="SAM" id="Phobius"/>
    </source>
</evidence>
<keyword evidence="2" id="KW-0472">Membrane</keyword>
<keyword evidence="2" id="KW-1133">Transmembrane helix</keyword>
<feature type="transmembrane region" description="Helical" evidence="2">
    <location>
        <begin position="39"/>
        <end position="59"/>
    </location>
</feature>
<sequence length="324" mass="33571">MSMASTNTGFLAPLTGVSTSTDGLAVPRDFGARHGEGLHFALSLGGGGLFFVAWQVTYLHEMATRGIDLSGAQRIVGTSAGSMTAAVLQNEAIGRFDKQLGVMARIPALVAKLAPASDFSPSQLRALELFGGATDASAETLRRIGGAALAAATPPPSVMERNSGLVILSRKWKSPALHITCVDTYTGERCVITRDSDIPVARAVAASSAIPGVFSPQPIGDRRCMDGGVSGSGTHLDLVAGAERVVVLSLIDGSATEVGGMTQAPGAFHAELEELRASGSELFLRSPETMDVARLMDPKAVPEAIAMARRQAAADADALREFLA</sequence>